<name>A0ABT6F502_9BACT</name>
<feature type="signal peptide" evidence="1">
    <location>
        <begin position="1"/>
        <end position="30"/>
    </location>
</feature>
<gene>
    <name evidence="2" type="ORF">PZE19_02250</name>
</gene>
<keyword evidence="1" id="KW-0732">Signal</keyword>
<accession>A0ABT6F502</accession>
<dbReference type="EMBL" id="JARRAG010000001">
    <property type="protein sequence ID" value="MDG3002597.1"/>
    <property type="molecule type" value="Genomic_DNA"/>
</dbReference>
<organism evidence="2 3">
    <name type="scientific">Paludisphaera mucosa</name>
    <dbReference type="NCBI Taxonomy" id="3030827"/>
    <lineage>
        <taxon>Bacteria</taxon>
        <taxon>Pseudomonadati</taxon>
        <taxon>Planctomycetota</taxon>
        <taxon>Planctomycetia</taxon>
        <taxon>Isosphaerales</taxon>
        <taxon>Isosphaeraceae</taxon>
        <taxon>Paludisphaera</taxon>
    </lineage>
</organism>
<protein>
    <recommendedName>
        <fullName evidence="4">PEP-CTERM protein-sorting domain-containing protein</fullName>
    </recommendedName>
</protein>
<feature type="chain" id="PRO_5047256087" description="PEP-CTERM protein-sorting domain-containing protein" evidence="1">
    <location>
        <begin position="31"/>
        <end position="363"/>
    </location>
</feature>
<sequence>MSLVHRPWRLLLACSFGLTLAALMGPSAWASPKYAIRDLGTLPGTTSSAATAINDQGQVVGVSYNAEDGRFRYGRDGSVEAPRFQSEGGGRSFLYQGGSMGPATSLGGIAMDINDRGQVVGGEYRTSINESGRYVGATLSSIGSYSDATTGSSPTHMSMAYGINDQGTVVGGQVVDNPFTGYSVFPSVLRDGKLTYLYRSPDPSSRAGSFDGRAVDVNNKDQALVNVVTDATGLRSSYLYDINAKSRVDLTALPGGAGKFGVALNDFGQVVGNGFLYDGSTIRMLTDLLGTPGGWSSLNATDVNDSGWIVGQGTIDGQQHAFLMTPEGASVPEPATVLIWAAMGSVAARKLLRRSRPGGSTAA</sequence>
<comment type="caution">
    <text evidence="2">The sequence shown here is derived from an EMBL/GenBank/DDBJ whole genome shotgun (WGS) entry which is preliminary data.</text>
</comment>
<keyword evidence="3" id="KW-1185">Reference proteome</keyword>
<dbReference type="RefSeq" id="WP_277858961.1">
    <property type="nucleotide sequence ID" value="NZ_JARRAG010000001.1"/>
</dbReference>
<evidence type="ECO:0000313" key="3">
    <source>
        <dbReference type="Proteomes" id="UP001216907"/>
    </source>
</evidence>
<evidence type="ECO:0008006" key="4">
    <source>
        <dbReference type="Google" id="ProtNLM"/>
    </source>
</evidence>
<reference evidence="2 3" key="1">
    <citation type="submission" date="2023-03" db="EMBL/GenBank/DDBJ databases">
        <title>Paludisphaera mucosa sp. nov. a novel planctomycete from northern fen.</title>
        <authorList>
            <person name="Ivanova A."/>
        </authorList>
    </citation>
    <scope>NUCLEOTIDE SEQUENCE [LARGE SCALE GENOMIC DNA]</scope>
    <source>
        <strain evidence="2 3">Pla2</strain>
    </source>
</reference>
<evidence type="ECO:0000256" key="1">
    <source>
        <dbReference type="SAM" id="SignalP"/>
    </source>
</evidence>
<proteinExistence type="predicted"/>
<evidence type="ECO:0000313" key="2">
    <source>
        <dbReference type="EMBL" id="MDG3002597.1"/>
    </source>
</evidence>
<dbReference type="Proteomes" id="UP001216907">
    <property type="component" value="Unassembled WGS sequence"/>
</dbReference>